<dbReference type="Pfam" id="PF07980">
    <property type="entry name" value="SusD_RagB"/>
    <property type="match status" value="1"/>
</dbReference>
<dbReference type="Proteomes" id="UP000236893">
    <property type="component" value="Unassembled WGS sequence"/>
</dbReference>
<organism evidence="9 10">
    <name type="scientific">Solitalea longa</name>
    <dbReference type="NCBI Taxonomy" id="2079460"/>
    <lineage>
        <taxon>Bacteria</taxon>
        <taxon>Pseudomonadati</taxon>
        <taxon>Bacteroidota</taxon>
        <taxon>Sphingobacteriia</taxon>
        <taxon>Sphingobacteriales</taxon>
        <taxon>Sphingobacteriaceae</taxon>
        <taxon>Solitalea</taxon>
    </lineage>
</organism>
<keyword evidence="10" id="KW-1185">Reference proteome</keyword>
<feature type="domain" description="RagB/SusD" evidence="7">
    <location>
        <begin position="352"/>
        <end position="482"/>
    </location>
</feature>
<evidence type="ECO:0000313" key="10">
    <source>
        <dbReference type="Proteomes" id="UP000236893"/>
    </source>
</evidence>
<evidence type="ECO:0000256" key="5">
    <source>
        <dbReference type="ARBA" id="ARBA00023237"/>
    </source>
</evidence>
<dbReference type="PROSITE" id="PS51257">
    <property type="entry name" value="PROKAR_LIPOPROTEIN"/>
    <property type="match status" value="1"/>
</dbReference>
<dbReference type="InterPro" id="IPR033985">
    <property type="entry name" value="SusD-like_N"/>
</dbReference>
<accession>A0A2S5A7G9</accession>
<evidence type="ECO:0000256" key="1">
    <source>
        <dbReference type="ARBA" id="ARBA00004442"/>
    </source>
</evidence>
<evidence type="ECO:0000259" key="8">
    <source>
        <dbReference type="Pfam" id="PF14322"/>
    </source>
</evidence>
<evidence type="ECO:0000256" key="3">
    <source>
        <dbReference type="ARBA" id="ARBA00022729"/>
    </source>
</evidence>
<evidence type="ECO:0000313" key="9">
    <source>
        <dbReference type="EMBL" id="POY38538.1"/>
    </source>
</evidence>
<dbReference type="SUPFAM" id="SSF48452">
    <property type="entry name" value="TPR-like"/>
    <property type="match status" value="1"/>
</dbReference>
<gene>
    <name evidence="9" type="ORF">C3K47_03845</name>
</gene>
<reference evidence="9 10" key="1">
    <citation type="submission" date="2018-01" db="EMBL/GenBank/DDBJ databases">
        <authorList>
            <person name="Gaut B.S."/>
            <person name="Morton B.R."/>
            <person name="Clegg M.T."/>
            <person name="Duvall M.R."/>
        </authorList>
    </citation>
    <scope>NUCLEOTIDE SEQUENCE [LARGE SCALE GENOMIC DNA]</scope>
    <source>
        <strain evidence="9 10">HR-AV</strain>
    </source>
</reference>
<dbReference type="InterPro" id="IPR011990">
    <property type="entry name" value="TPR-like_helical_dom_sf"/>
</dbReference>
<proteinExistence type="inferred from homology"/>
<keyword evidence="4" id="KW-0472">Membrane</keyword>
<dbReference type="CDD" id="cd08977">
    <property type="entry name" value="SusD"/>
    <property type="match status" value="1"/>
</dbReference>
<feature type="signal peptide" evidence="6">
    <location>
        <begin position="1"/>
        <end position="19"/>
    </location>
</feature>
<protein>
    <submittedName>
        <fullName evidence="9">RagB/SusD family nutrient uptake outer membrane protein</fullName>
    </submittedName>
</protein>
<dbReference type="AlphaFoldDB" id="A0A2S5A7G9"/>
<comment type="similarity">
    <text evidence="2">Belongs to the SusD family.</text>
</comment>
<dbReference type="GO" id="GO:0009279">
    <property type="term" value="C:cell outer membrane"/>
    <property type="evidence" value="ECO:0007669"/>
    <property type="project" value="UniProtKB-SubCell"/>
</dbReference>
<evidence type="ECO:0000259" key="7">
    <source>
        <dbReference type="Pfam" id="PF07980"/>
    </source>
</evidence>
<comment type="caution">
    <text evidence="9">The sequence shown here is derived from an EMBL/GenBank/DDBJ whole genome shotgun (WGS) entry which is preliminary data.</text>
</comment>
<evidence type="ECO:0000256" key="2">
    <source>
        <dbReference type="ARBA" id="ARBA00006275"/>
    </source>
</evidence>
<dbReference type="InterPro" id="IPR012944">
    <property type="entry name" value="SusD_RagB_dom"/>
</dbReference>
<dbReference type="RefSeq" id="WP_103787795.1">
    <property type="nucleotide sequence ID" value="NZ_PQVF01000002.1"/>
</dbReference>
<dbReference type="OrthoDB" id="618454at2"/>
<keyword evidence="3 6" id="KW-0732">Signal</keyword>
<comment type="subcellular location">
    <subcellularLocation>
        <location evidence="1">Cell outer membrane</location>
    </subcellularLocation>
</comment>
<dbReference type="Gene3D" id="1.25.40.390">
    <property type="match status" value="1"/>
</dbReference>
<feature type="chain" id="PRO_5015441226" evidence="6">
    <location>
        <begin position="20"/>
        <end position="504"/>
    </location>
</feature>
<feature type="domain" description="SusD-like N-terminal" evidence="8">
    <location>
        <begin position="101"/>
        <end position="225"/>
    </location>
</feature>
<evidence type="ECO:0000256" key="6">
    <source>
        <dbReference type="SAM" id="SignalP"/>
    </source>
</evidence>
<name>A0A2S5A7G9_9SPHI</name>
<dbReference type="Pfam" id="PF14322">
    <property type="entry name" value="SusD-like_3"/>
    <property type="match status" value="1"/>
</dbReference>
<sequence length="504" mass="55950">MKLSIVKNILLCTALVTVASSCGKSFLEQDVPGKLPVDEYYKTDADAQLAITAVYDMNSADYFTAWGSRLLIKTMPSDESAAGGSGPGDQPGYQALDKLAQLDPTNGNMEIAWRTMYFTIYRANLVINNVKPETDLRKRIVAEAKALRAYNYLDLVSLWGDVPLILTEVKPEDYKKGVRAPKAEVYAQIEKDLTEAIPDLPLKSAYAVAERYRVSKGAAQALLGKALLYQEKWAAAATQFENVITSKVYGLESSIGATFSTYGEFGKESIFETSFSNAEKYTWGNFPWGNQPESNIHVQLMGPREGSYVKAPTDSLNNGWGFNLPTKKMYDAFEAGDERKKYSVMSLAELKAAGGDFTNQATWDYTGYWQRKYGTFEKATGPGGDSPLNYTTNWRLIRYADVLLMAAEAYYRAGNEGKAQGYLNDVRNRSELGSITPTGNALFLAIVHERQVELAFEGFRYIDLVRWGMAKTELAPYGYVDGKHNVLPIPITDVRTGGLTQNNY</sequence>
<keyword evidence="5" id="KW-0998">Cell outer membrane</keyword>
<dbReference type="EMBL" id="PQVF01000002">
    <property type="protein sequence ID" value="POY38538.1"/>
    <property type="molecule type" value="Genomic_DNA"/>
</dbReference>
<evidence type="ECO:0000256" key="4">
    <source>
        <dbReference type="ARBA" id="ARBA00023136"/>
    </source>
</evidence>